<evidence type="ECO:0000313" key="1">
    <source>
        <dbReference type="EMBL" id="RLE13039.1"/>
    </source>
</evidence>
<accession>A0A662DFY2</accession>
<dbReference type="EMBL" id="QMQB01000114">
    <property type="protein sequence ID" value="RLE13039.1"/>
    <property type="molecule type" value="Genomic_DNA"/>
</dbReference>
<evidence type="ECO:0000313" key="2">
    <source>
        <dbReference type="Proteomes" id="UP000267654"/>
    </source>
</evidence>
<proteinExistence type="predicted"/>
<protein>
    <submittedName>
        <fullName evidence="1">Uncharacterized protein</fullName>
    </submittedName>
</protein>
<sequence>MRYIEEFFSVSFETEEKIEENPVPYGRLCRTRAEKTRYVGIARIRRLEPNNYRLEGITVVILPGKDKVTPEKRRKIMAYARSLAGKRYARLLQGEISIHIELDVPAQLRDVALWMRSKCMVYNVEDIIEDMLEYM</sequence>
<dbReference type="Proteomes" id="UP000267654">
    <property type="component" value="Unassembled WGS sequence"/>
</dbReference>
<name>A0A662DFY2_UNCAE</name>
<dbReference type="AlphaFoldDB" id="A0A662DFY2"/>
<gene>
    <name evidence="1" type="ORF">DRI96_03600</name>
</gene>
<organism evidence="1 2">
    <name type="scientific">Aerophobetes bacterium</name>
    <dbReference type="NCBI Taxonomy" id="2030807"/>
    <lineage>
        <taxon>Bacteria</taxon>
        <taxon>Candidatus Aerophobota</taxon>
    </lineage>
</organism>
<reference evidence="1 2" key="1">
    <citation type="submission" date="2018-06" db="EMBL/GenBank/DDBJ databases">
        <title>Extensive metabolic versatility and redundancy in microbially diverse, dynamic hydrothermal sediments.</title>
        <authorList>
            <person name="Dombrowski N."/>
            <person name="Teske A."/>
            <person name="Baker B.J."/>
        </authorList>
    </citation>
    <scope>NUCLEOTIDE SEQUENCE [LARGE SCALE GENOMIC DNA]</scope>
    <source>
        <strain evidence="1">B19_G9</strain>
    </source>
</reference>
<comment type="caution">
    <text evidence="1">The sequence shown here is derived from an EMBL/GenBank/DDBJ whole genome shotgun (WGS) entry which is preliminary data.</text>
</comment>